<gene>
    <name evidence="3" type="ORF">ODALV1_LOCUS9687</name>
</gene>
<organism evidence="3 4">
    <name type="scientific">Orchesella dallaii</name>
    <dbReference type="NCBI Taxonomy" id="48710"/>
    <lineage>
        <taxon>Eukaryota</taxon>
        <taxon>Metazoa</taxon>
        <taxon>Ecdysozoa</taxon>
        <taxon>Arthropoda</taxon>
        <taxon>Hexapoda</taxon>
        <taxon>Collembola</taxon>
        <taxon>Entomobryomorpha</taxon>
        <taxon>Entomobryoidea</taxon>
        <taxon>Orchesellidae</taxon>
        <taxon>Orchesellinae</taxon>
        <taxon>Orchesella</taxon>
    </lineage>
</organism>
<dbReference type="EMBL" id="CAXLJM020000029">
    <property type="protein sequence ID" value="CAL8097611.1"/>
    <property type="molecule type" value="Genomic_DNA"/>
</dbReference>
<protein>
    <recommendedName>
        <fullName evidence="2">F-box domain-containing protein</fullName>
    </recommendedName>
</protein>
<dbReference type="Pfam" id="PF00646">
    <property type="entry name" value="F-box"/>
    <property type="match status" value="1"/>
</dbReference>
<evidence type="ECO:0000313" key="3">
    <source>
        <dbReference type="EMBL" id="CAL8097611.1"/>
    </source>
</evidence>
<dbReference type="SUPFAM" id="SSF81383">
    <property type="entry name" value="F-box domain"/>
    <property type="match status" value="1"/>
</dbReference>
<feature type="domain" description="F-box" evidence="2">
    <location>
        <begin position="16"/>
        <end position="64"/>
    </location>
</feature>
<reference evidence="3 4" key="1">
    <citation type="submission" date="2024-08" db="EMBL/GenBank/DDBJ databases">
        <authorList>
            <person name="Cucini C."/>
            <person name="Frati F."/>
        </authorList>
    </citation>
    <scope>NUCLEOTIDE SEQUENCE [LARGE SCALE GENOMIC DNA]</scope>
</reference>
<keyword evidence="4" id="KW-1185">Reference proteome</keyword>
<dbReference type="PROSITE" id="PS50181">
    <property type="entry name" value="FBOX"/>
    <property type="match status" value="1"/>
</dbReference>
<comment type="caution">
    <text evidence="3">The sequence shown here is derived from an EMBL/GenBank/DDBJ whole genome shotgun (WGS) entry which is preliminary data.</text>
</comment>
<feature type="region of interest" description="Disordered" evidence="1">
    <location>
        <begin position="1"/>
        <end position="20"/>
    </location>
</feature>
<sequence>MECSNVQKSGAPLRSPTTTPVLPPETWKHIFQFLGPGDLYSVTKACPEWNELLEDKRNTFLLPLVIPSLMKYVDRNTTLKFRMIATSTKNAVDKTLQGFYDSDGEHPSNINYEGTSSQKHLCKVADGISNCYSFHYKDVGEFLKKVLPDMSLVCSDTNPFLMRHIACIMGFPSNIAVRRTAHIHSILSKFGHHLSSLRINIIADASNQQFKSIVSHLHLVPNLKRLLIKDWFLSLVLNTDFPQPLEDYDFPVLSKLVRVVIDFVIDDASMSTFVLSLIRQYSTQLSSLACHGTLLALPDLNVDVLNRMFSNIKKFHLVVEDPNVVTAFQKLCNVSWCLERLKLEVRFSDEINGQLVLSTINNFYKSLEYLELDCNILPNKLNVNEGNDSEEETYRQMSNLKTLITNSKNMELDFFREFLQKNCQHLKQLHFKTANVQSTEEGRWALEHIRNLEKVVFWKAVGLPSGRPPLQCKYTMHRIRD</sequence>
<dbReference type="Gene3D" id="1.20.1280.50">
    <property type="match status" value="1"/>
</dbReference>
<evidence type="ECO:0000256" key="1">
    <source>
        <dbReference type="SAM" id="MobiDB-lite"/>
    </source>
</evidence>
<dbReference type="InterPro" id="IPR001810">
    <property type="entry name" value="F-box_dom"/>
</dbReference>
<evidence type="ECO:0000259" key="2">
    <source>
        <dbReference type="PROSITE" id="PS50181"/>
    </source>
</evidence>
<accession>A0ABP1QBZ1</accession>
<dbReference type="Proteomes" id="UP001642540">
    <property type="component" value="Unassembled WGS sequence"/>
</dbReference>
<evidence type="ECO:0000313" key="4">
    <source>
        <dbReference type="Proteomes" id="UP001642540"/>
    </source>
</evidence>
<proteinExistence type="predicted"/>
<dbReference type="InterPro" id="IPR036047">
    <property type="entry name" value="F-box-like_dom_sf"/>
</dbReference>
<name>A0ABP1QBZ1_9HEXA</name>